<dbReference type="SUPFAM" id="SSF82714">
    <property type="entry name" value="Multidrug efflux transporter AcrB TolC docking domain, DN and DC subdomains"/>
    <property type="match status" value="1"/>
</dbReference>
<protein>
    <submittedName>
        <fullName evidence="1">Multidrug resistance protein mdtB</fullName>
    </submittedName>
</protein>
<dbReference type="Gene3D" id="3.30.2090.10">
    <property type="entry name" value="Multidrug efflux transporter AcrB TolC docking domain, DN and DC subdomains"/>
    <property type="match status" value="1"/>
</dbReference>
<dbReference type="AlphaFoldDB" id="T1A0U6"/>
<dbReference type="EMBL" id="AUZZ01009155">
    <property type="protein sequence ID" value="EQD34704.1"/>
    <property type="molecule type" value="Genomic_DNA"/>
</dbReference>
<dbReference type="GO" id="GO:0042910">
    <property type="term" value="F:xenobiotic transmembrane transporter activity"/>
    <property type="evidence" value="ECO:0007669"/>
    <property type="project" value="TreeGrafter"/>
</dbReference>
<sequence length="238" mass="25226">LIGSGATNPTPNTGGVTIVLKPISQRSSINTVMRELSRSLDRVPGLRFYMQPVQDITLSSRIAPAEYQYTLTDTNASQLEDWSQRIETMMRSLPELRDVSSDQQDGGLAAYVDVDRAAAARLGVSMSTIENVLYDAFGQRQISTIYTSNAQYRVVLGVGAKWATSPAALDAIYVPAGGTASASVNGQGPASAVSGSATLSIASTPVSPIAEVPLGDIARVTVRHTPLVTHPREPVSRP</sequence>
<dbReference type="SUPFAM" id="SSF82693">
    <property type="entry name" value="Multidrug efflux transporter AcrB pore domain, PN1, PN2, PC1 and PC2 subdomains"/>
    <property type="match status" value="1"/>
</dbReference>
<dbReference type="InterPro" id="IPR027463">
    <property type="entry name" value="AcrB_DN_DC_subdom"/>
</dbReference>
<dbReference type="PANTHER" id="PTHR32063:SF78">
    <property type="entry name" value="ACRB_ACRD_ACRF FAMILY PROTEIN"/>
    <property type="match status" value="1"/>
</dbReference>
<evidence type="ECO:0000313" key="1">
    <source>
        <dbReference type="EMBL" id="EQD34704.1"/>
    </source>
</evidence>
<dbReference type="GO" id="GO:0005886">
    <property type="term" value="C:plasma membrane"/>
    <property type="evidence" value="ECO:0007669"/>
    <property type="project" value="TreeGrafter"/>
</dbReference>
<name>T1A0U6_9ZZZZ</name>
<accession>T1A0U6</accession>
<dbReference type="PANTHER" id="PTHR32063">
    <property type="match status" value="1"/>
</dbReference>
<comment type="caution">
    <text evidence="1">The sequence shown here is derived from an EMBL/GenBank/DDBJ whole genome shotgun (WGS) entry which is preliminary data.</text>
</comment>
<gene>
    <name evidence="1" type="ORF">B2A_12701</name>
</gene>
<dbReference type="Pfam" id="PF00873">
    <property type="entry name" value="ACR_tran"/>
    <property type="match status" value="1"/>
</dbReference>
<organism evidence="1">
    <name type="scientific">mine drainage metagenome</name>
    <dbReference type="NCBI Taxonomy" id="410659"/>
    <lineage>
        <taxon>unclassified sequences</taxon>
        <taxon>metagenomes</taxon>
        <taxon>ecological metagenomes</taxon>
    </lineage>
</organism>
<proteinExistence type="predicted"/>
<feature type="non-terminal residue" evidence="1">
    <location>
        <position position="1"/>
    </location>
</feature>
<dbReference type="InterPro" id="IPR001036">
    <property type="entry name" value="Acrflvin-R"/>
</dbReference>
<reference evidence="1" key="2">
    <citation type="journal article" date="2014" name="ISME J.">
        <title>Microbial stratification in low pH oxic and suboxic macroscopic growths along an acid mine drainage.</title>
        <authorList>
            <person name="Mendez-Garcia C."/>
            <person name="Mesa V."/>
            <person name="Sprenger R.R."/>
            <person name="Richter M."/>
            <person name="Diez M.S."/>
            <person name="Solano J."/>
            <person name="Bargiela R."/>
            <person name="Golyshina O.V."/>
            <person name="Manteca A."/>
            <person name="Ramos J.L."/>
            <person name="Gallego J.R."/>
            <person name="Llorente I."/>
            <person name="Martins Dos Santos V.A."/>
            <person name="Jensen O.N."/>
            <person name="Pelaez A.I."/>
            <person name="Sanchez J."/>
            <person name="Ferrer M."/>
        </authorList>
    </citation>
    <scope>NUCLEOTIDE SEQUENCE</scope>
</reference>
<reference evidence="1" key="1">
    <citation type="submission" date="2013-08" db="EMBL/GenBank/DDBJ databases">
        <authorList>
            <person name="Mendez C."/>
            <person name="Richter M."/>
            <person name="Ferrer M."/>
            <person name="Sanchez J."/>
        </authorList>
    </citation>
    <scope>NUCLEOTIDE SEQUENCE</scope>
</reference>